<evidence type="ECO:0000256" key="1">
    <source>
        <dbReference type="ARBA" id="ARBA00008894"/>
    </source>
</evidence>
<keyword evidence="2" id="KW-0433">Leucine-rich repeat</keyword>
<evidence type="ECO:0000313" key="8">
    <source>
        <dbReference type="Proteomes" id="UP000032180"/>
    </source>
</evidence>
<evidence type="ECO:0000256" key="5">
    <source>
        <dbReference type="ARBA" id="ARBA00022821"/>
    </source>
</evidence>
<evidence type="ECO:0000256" key="3">
    <source>
        <dbReference type="ARBA" id="ARBA00022737"/>
    </source>
</evidence>
<organism evidence="7 8">
    <name type="scientific">Leersia perrieri</name>
    <dbReference type="NCBI Taxonomy" id="77586"/>
    <lineage>
        <taxon>Eukaryota</taxon>
        <taxon>Viridiplantae</taxon>
        <taxon>Streptophyta</taxon>
        <taxon>Embryophyta</taxon>
        <taxon>Tracheophyta</taxon>
        <taxon>Spermatophyta</taxon>
        <taxon>Magnoliopsida</taxon>
        <taxon>Liliopsida</taxon>
        <taxon>Poales</taxon>
        <taxon>Poaceae</taxon>
        <taxon>BOP clade</taxon>
        <taxon>Oryzoideae</taxon>
        <taxon>Oryzeae</taxon>
        <taxon>Oryzinae</taxon>
        <taxon>Leersia</taxon>
    </lineage>
</organism>
<reference evidence="7 8" key="1">
    <citation type="submission" date="2012-08" db="EMBL/GenBank/DDBJ databases">
        <title>Oryza genome evolution.</title>
        <authorList>
            <person name="Wing R.A."/>
        </authorList>
    </citation>
    <scope>NUCLEOTIDE SEQUENCE</scope>
</reference>
<sequence>MELVTGAIGALLPKLCLLFRSEYDMQRGVRKKIETLSRELKSVHAVLRKVRKVRGRAREKLRRCT</sequence>
<dbReference type="GO" id="GO:0000166">
    <property type="term" value="F:nucleotide binding"/>
    <property type="evidence" value="ECO:0007669"/>
    <property type="project" value="UniProtKB-KW"/>
</dbReference>
<evidence type="ECO:0000259" key="6">
    <source>
        <dbReference type="Pfam" id="PF18052"/>
    </source>
</evidence>
<dbReference type="EnsemblPlants" id="LPERR08G04110.1">
    <property type="protein sequence ID" value="LPERR08G04110.1"/>
    <property type="gene ID" value="LPERR08G04110"/>
</dbReference>
<dbReference type="Proteomes" id="UP000032180">
    <property type="component" value="Chromosome 8"/>
</dbReference>
<feature type="domain" description="Disease resistance N-terminal" evidence="6">
    <location>
        <begin position="7"/>
        <end position="54"/>
    </location>
</feature>
<accession>A0A0D9X4U1</accession>
<keyword evidence="4" id="KW-0547">Nucleotide-binding</keyword>
<evidence type="ECO:0000256" key="2">
    <source>
        <dbReference type="ARBA" id="ARBA00022614"/>
    </source>
</evidence>
<name>A0A0D9X4U1_9ORYZ</name>
<proteinExistence type="inferred from homology"/>
<evidence type="ECO:0000256" key="4">
    <source>
        <dbReference type="ARBA" id="ARBA00022741"/>
    </source>
</evidence>
<dbReference type="GO" id="GO:0006952">
    <property type="term" value="P:defense response"/>
    <property type="evidence" value="ECO:0007669"/>
    <property type="project" value="UniProtKB-KW"/>
</dbReference>
<evidence type="ECO:0000313" key="7">
    <source>
        <dbReference type="EnsemblPlants" id="LPERR08G04110.1"/>
    </source>
</evidence>
<dbReference type="InterPro" id="IPR041118">
    <property type="entry name" value="Rx_N"/>
</dbReference>
<dbReference type="Gene3D" id="1.20.5.4130">
    <property type="match status" value="1"/>
</dbReference>
<keyword evidence="5" id="KW-0611">Plant defense</keyword>
<dbReference type="HOGENOM" id="CLU_2852945_0_0_1"/>
<keyword evidence="8" id="KW-1185">Reference proteome</keyword>
<keyword evidence="3" id="KW-0677">Repeat</keyword>
<dbReference type="Gramene" id="LPERR08G04110.1">
    <property type="protein sequence ID" value="LPERR08G04110.1"/>
    <property type="gene ID" value="LPERR08G04110"/>
</dbReference>
<dbReference type="AlphaFoldDB" id="A0A0D9X4U1"/>
<comment type="similarity">
    <text evidence="1">Belongs to the disease resistance NB-LRR family.</text>
</comment>
<dbReference type="Pfam" id="PF18052">
    <property type="entry name" value="Rx_N"/>
    <property type="match status" value="1"/>
</dbReference>
<reference evidence="8" key="2">
    <citation type="submission" date="2013-12" db="EMBL/GenBank/DDBJ databases">
        <authorList>
            <person name="Yu Y."/>
            <person name="Lee S."/>
            <person name="de Baynast K."/>
            <person name="Wissotski M."/>
            <person name="Liu L."/>
            <person name="Talag J."/>
            <person name="Goicoechea J."/>
            <person name="Angelova A."/>
            <person name="Jetty R."/>
            <person name="Kudrna D."/>
            <person name="Golser W."/>
            <person name="Rivera L."/>
            <person name="Zhang J."/>
            <person name="Wing R."/>
        </authorList>
    </citation>
    <scope>NUCLEOTIDE SEQUENCE</scope>
</reference>
<reference evidence="7" key="3">
    <citation type="submission" date="2015-04" db="UniProtKB">
        <authorList>
            <consortium name="EnsemblPlants"/>
        </authorList>
    </citation>
    <scope>IDENTIFICATION</scope>
</reference>
<protein>
    <recommendedName>
        <fullName evidence="6">Disease resistance N-terminal domain-containing protein</fullName>
    </recommendedName>
</protein>